<sequence length="161" mass="19223">MDSEELDKLIKKDKYQVFIFTSLCSFPVTFARHAWFVVNNKGVISRWEIIYRRNLSKESWGHLYKNLLPFSKGMEWFHSSSGRRWNGRLLEVIEGDESSIARKMAEFIENSKETYPYNYKYHLVIGPNSNAYARWVLNHFPELKIKLPWNCFGKNYKKKSI</sequence>
<accession>A0A1F6X5V7</accession>
<comment type="caution">
    <text evidence="1">The sequence shown here is derived from an EMBL/GenBank/DDBJ whole genome shotgun (WGS) entry which is preliminary data.</text>
</comment>
<organism evidence="1 2">
    <name type="scientific">Candidatus Nomurabacteria bacterium RIFCSPLOWO2_01_FULL_40_15</name>
    <dbReference type="NCBI Taxonomy" id="1801772"/>
    <lineage>
        <taxon>Bacteria</taxon>
        <taxon>Candidatus Nomuraibacteriota</taxon>
    </lineage>
</organism>
<evidence type="ECO:0000313" key="2">
    <source>
        <dbReference type="Proteomes" id="UP000176814"/>
    </source>
</evidence>
<dbReference type="Proteomes" id="UP000176814">
    <property type="component" value="Unassembled WGS sequence"/>
</dbReference>
<dbReference type="AlphaFoldDB" id="A0A1F6X5V7"/>
<gene>
    <name evidence="1" type="ORF">A2911_01340</name>
</gene>
<name>A0A1F6X5V7_9BACT</name>
<dbReference type="InterPro" id="IPR022224">
    <property type="entry name" value="DUF3750"/>
</dbReference>
<dbReference type="EMBL" id="MFUW01000028">
    <property type="protein sequence ID" value="OGI89512.1"/>
    <property type="molecule type" value="Genomic_DNA"/>
</dbReference>
<reference evidence="1 2" key="1">
    <citation type="journal article" date="2016" name="Nat. Commun.">
        <title>Thousands of microbial genomes shed light on interconnected biogeochemical processes in an aquifer system.</title>
        <authorList>
            <person name="Anantharaman K."/>
            <person name="Brown C.T."/>
            <person name="Hug L.A."/>
            <person name="Sharon I."/>
            <person name="Castelle C.J."/>
            <person name="Probst A.J."/>
            <person name="Thomas B.C."/>
            <person name="Singh A."/>
            <person name="Wilkins M.J."/>
            <person name="Karaoz U."/>
            <person name="Brodie E.L."/>
            <person name="Williams K.H."/>
            <person name="Hubbard S.S."/>
            <person name="Banfield J.F."/>
        </authorList>
    </citation>
    <scope>NUCLEOTIDE SEQUENCE [LARGE SCALE GENOMIC DNA]</scope>
</reference>
<evidence type="ECO:0000313" key="1">
    <source>
        <dbReference type="EMBL" id="OGI89512.1"/>
    </source>
</evidence>
<proteinExistence type="predicted"/>
<protein>
    <recommendedName>
        <fullName evidence="3">DUF3750 domain-containing protein</fullName>
    </recommendedName>
</protein>
<evidence type="ECO:0008006" key="3">
    <source>
        <dbReference type="Google" id="ProtNLM"/>
    </source>
</evidence>
<dbReference type="Pfam" id="PF12570">
    <property type="entry name" value="DUF3750"/>
    <property type="match status" value="1"/>
</dbReference>